<accession>A0A9P6NJI9</accession>
<reference evidence="1" key="1">
    <citation type="submission" date="2013-11" db="EMBL/GenBank/DDBJ databases">
        <title>Genome sequence of the fusiform rust pathogen reveals effectors for host alternation and coevolution with pine.</title>
        <authorList>
            <consortium name="DOE Joint Genome Institute"/>
            <person name="Smith K."/>
            <person name="Pendleton A."/>
            <person name="Kubisiak T."/>
            <person name="Anderson C."/>
            <person name="Salamov A."/>
            <person name="Aerts A."/>
            <person name="Riley R."/>
            <person name="Clum A."/>
            <person name="Lindquist E."/>
            <person name="Ence D."/>
            <person name="Campbell M."/>
            <person name="Kronenberg Z."/>
            <person name="Feau N."/>
            <person name="Dhillon B."/>
            <person name="Hamelin R."/>
            <person name="Burleigh J."/>
            <person name="Smith J."/>
            <person name="Yandell M."/>
            <person name="Nelson C."/>
            <person name="Grigoriev I."/>
            <person name="Davis J."/>
        </authorList>
    </citation>
    <scope>NUCLEOTIDE SEQUENCE</scope>
    <source>
        <strain evidence="1">G11</strain>
    </source>
</reference>
<protein>
    <submittedName>
        <fullName evidence="1">Uncharacterized protein</fullName>
    </submittedName>
</protein>
<organism evidence="1 2">
    <name type="scientific">Cronartium quercuum f. sp. fusiforme G11</name>
    <dbReference type="NCBI Taxonomy" id="708437"/>
    <lineage>
        <taxon>Eukaryota</taxon>
        <taxon>Fungi</taxon>
        <taxon>Dikarya</taxon>
        <taxon>Basidiomycota</taxon>
        <taxon>Pucciniomycotina</taxon>
        <taxon>Pucciniomycetes</taxon>
        <taxon>Pucciniales</taxon>
        <taxon>Coleosporiaceae</taxon>
        <taxon>Cronartium</taxon>
    </lineage>
</organism>
<evidence type="ECO:0000313" key="2">
    <source>
        <dbReference type="Proteomes" id="UP000886653"/>
    </source>
</evidence>
<dbReference type="AlphaFoldDB" id="A0A9P6NJI9"/>
<dbReference type="Proteomes" id="UP000886653">
    <property type="component" value="Unassembled WGS sequence"/>
</dbReference>
<proteinExistence type="predicted"/>
<name>A0A9P6NJI9_9BASI</name>
<evidence type="ECO:0000313" key="1">
    <source>
        <dbReference type="EMBL" id="KAG0144691.1"/>
    </source>
</evidence>
<dbReference type="EMBL" id="MU167290">
    <property type="protein sequence ID" value="KAG0144691.1"/>
    <property type="molecule type" value="Genomic_DNA"/>
</dbReference>
<comment type="caution">
    <text evidence="1">The sequence shown here is derived from an EMBL/GenBank/DDBJ whole genome shotgun (WGS) entry which is preliminary data.</text>
</comment>
<keyword evidence="2" id="KW-1185">Reference proteome</keyword>
<gene>
    <name evidence="1" type="ORF">CROQUDRAFT_108316</name>
</gene>
<sequence>MLETIWSVPLFCILNRFSSLDSTRGIVSSVKGWDGMGWDVCVRFRTNCIWLYQTSQSPTSTSESTRYRHDQLTYIHHGTSYGASDSHLTQRSFDVNRPTSALCELPQGLFCVRWTAFPNIRIPSRVSCSLAVLPIVVPISSSQSLIHLPKYPLGNFGNTLGQPTTLPRSLIVPLFQHCIPYRLWITRTSSPMSSSPGPPLLKLYSLRSCRTHYLVGYMQTPSRSQHVKLLPWCRR</sequence>